<protein>
    <submittedName>
        <fullName evidence="2">Uncharacterized protein</fullName>
    </submittedName>
</protein>
<sequence length="131" mass="14238">MTSMTSEKTSLPQGPTAVEDQSVNEQEVRELFKAGEGVSIEALAGNGFTYRHDWGDRNGQWTLNLNWGAITNNSRVFVAIGEGKAGGGKIIGGAKYTLHNVAPSNGKVSIWVNIEWSSPIRLYVDYLVVNP</sequence>
<keyword evidence="3" id="KW-1185">Reference proteome</keyword>
<proteinExistence type="predicted"/>
<evidence type="ECO:0000313" key="3">
    <source>
        <dbReference type="Proteomes" id="UP000320055"/>
    </source>
</evidence>
<reference evidence="2 3" key="1">
    <citation type="submission" date="2019-01" db="EMBL/GenBank/DDBJ databases">
        <authorList>
            <person name="Brito A."/>
        </authorList>
    </citation>
    <scope>NUCLEOTIDE SEQUENCE [LARGE SCALE GENOMIC DNA]</scope>
    <source>
        <strain evidence="2">1</strain>
    </source>
</reference>
<name>A0A563W1Y0_9CYAN</name>
<evidence type="ECO:0000256" key="1">
    <source>
        <dbReference type="SAM" id="MobiDB-lite"/>
    </source>
</evidence>
<accession>A0A563W1Y0</accession>
<gene>
    <name evidence="2" type="ORF">H1P_6340005</name>
</gene>
<dbReference type="RefSeq" id="WP_222427395.1">
    <property type="nucleotide sequence ID" value="NZ_LR214367.1"/>
</dbReference>
<organism evidence="2 3">
    <name type="scientific">Hyella patelloides LEGE 07179</name>
    <dbReference type="NCBI Taxonomy" id="945734"/>
    <lineage>
        <taxon>Bacteria</taxon>
        <taxon>Bacillati</taxon>
        <taxon>Cyanobacteriota</taxon>
        <taxon>Cyanophyceae</taxon>
        <taxon>Pleurocapsales</taxon>
        <taxon>Hyellaceae</taxon>
        <taxon>Hyella</taxon>
    </lineage>
</organism>
<dbReference type="Proteomes" id="UP000320055">
    <property type="component" value="Unassembled WGS sequence"/>
</dbReference>
<dbReference type="EMBL" id="CAACVJ010000595">
    <property type="protein sequence ID" value="VEP17676.1"/>
    <property type="molecule type" value="Genomic_DNA"/>
</dbReference>
<feature type="region of interest" description="Disordered" evidence="1">
    <location>
        <begin position="1"/>
        <end position="24"/>
    </location>
</feature>
<dbReference type="AlphaFoldDB" id="A0A563W1Y0"/>
<evidence type="ECO:0000313" key="2">
    <source>
        <dbReference type="EMBL" id="VEP17676.1"/>
    </source>
</evidence>